<evidence type="ECO:0000259" key="2">
    <source>
        <dbReference type="Pfam" id="PF13408"/>
    </source>
</evidence>
<reference evidence="3" key="1">
    <citation type="submission" date="2022-08" db="EMBL/GenBank/DDBJ databases">
        <title>Alicyclobacillus fastidiosus DSM 17978, complete genome.</title>
        <authorList>
            <person name="Wang Q."/>
            <person name="Cai R."/>
            <person name="Wang Z."/>
        </authorList>
    </citation>
    <scope>NUCLEOTIDE SEQUENCE</scope>
    <source>
        <strain evidence="3">DSM 17978</strain>
    </source>
</reference>
<dbReference type="InterPro" id="IPR025827">
    <property type="entry name" value="Zn_ribbon_recom_dom"/>
</dbReference>
<evidence type="ECO:0000313" key="3">
    <source>
        <dbReference type="EMBL" id="WAH43276.1"/>
    </source>
</evidence>
<keyword evidence="4" id="KW-1185">Reference proteome</keyword>
<accession>A0ABY6ZK89</accession>
<dbReference type="Proteomes" id="UP001164761">
    <property type="component" value="Chromosome"/>
</dbReference>
<sequence length="234" mass="26700">MVNEHPTDEEMRSIRQQASHTPSRETFVPEHSGSHLLLAEGLLYCDCGNACRGTVSKQGVAYYVCEGGASGSSPHRVKWLRADAIDRVVLAEVRAEIHRVLTLQISAREGTRQHLQEIAYERAQQQHRTDKLFQQYVDGVLSAPHFEQMNAFIHGRMTFLDDLEAKLLEQAFLFGKQRDMAVEARERVKHLLRAGGDECSKSLIKTVVDRVEVGRGRRGKHLLRFHFRCLRQND</sequence>
<dbReference type="RefSeq" id="WP_268007157.1">
    <property type="nucleotide sequence ID" value="NZ_CP104067.1"/>
</dbReference>
<organism evidence="3 4">
    <name type="scientific">Alicyclobacillus fastidiosus</name>
    <dbReference type="NCBI Taxonomy" id="392011"/>
    <lineage>
        <taxon>Bacteria</taxon>
        <taxon>Bacillati</taxon>
        <taxon>Bacillota</taxon>
        <taxon>Bacilli</taxon>
        <taxon>Bacillales</taxon>
        <taxon>Alicyclobacillaceae</taxon>
        <taxon>Alicyclobacillus</taxon>
    </lineage>
</organism>
<dbReference type="EMBL" id="CP104067">
    <property type="protein sequence ID" value="WAH43276.1"/>
    <property type="molecule type" value="Genomic_DNA"/>
</dbReference>
<feature type="region of interest" description="Disordered" evidence="1">
    <location>
        <begin position="1"/>
        <end position="28"/>
    </location>
</feature>
<evidence type="ECO:0000313" key="4">
    <source>
        <dbReference type="Proteomes" id="UP001164761"/>
    </source>
</evidence>
<name>A0ABY6ZK89_9BACL</name>
<gene>
    <name evidence="3" type="ORF">NZD89_07735</name>
</gene>
<feature type="domain" description="Recombinase zinc beta ribbon" evidence="2">
    <location>
        <begin position="41"/>
        <end position="94"/>
    </location>
</feature>
<protein>
    <submittedName>
        <fullName evidence="3">Zinc ribbon domain-containing protein</fullName>
    </submittedName>
</protein>
<dbReference type="Pfam" id="PF13408">
    <property type="entry name" value="Zn_ribbon_recom"/>
    <property type="match status" value="1"/>
</dbReference>
<feature type="compositionally biased region" description="Basic and acidic residues" evidence="1">
    <location>
        <begin position="1"/>
        <end position="13"/>
    </location>
</feature>
<evidence type="ECO:0000256" key="1">
    <source>
        <dbReference type="SAM" id="MobiDB-lite"/>
    </source>
</evidence>
<proteinExistence type="predicted"/>